<dbReference type="InterPro" id="IPR013783">
    <property type="entry name" value="Ig-like_fold"/>
</dbReference>
<organism evidence="3 4">
    <name type="scientific">Eimeria acervulina</name>
    <name type="common">Coccidian parasite</name>
    <dbReference type="NCBI Taxonomy" id="5801"/>
    <lineage>
        <taxon>Eukaryota</taxon>
        <taxon>Sar</taxon>
        <taxon>Alveolata</taxon>
        <taxon>Apicomplexa</taxon>
        <taxon>Conoidasida</taxon>
        <taxon>Coccidia</taxon>
        <taxon>Eucoccidiorida</taxon>
        <taxon>Eimeriorina</taxon>
        <taxon>Eimeriidae</taxon>
        <taxon>Eimeria</taxon>
    </lineage>
</organism>
<dbReference type="SUPFAM" id="SSF81296">
    <property type="entry name" value="E set domains"/>
    <property type="match status" value="1"/>
</dbReference>
<gene>
    <name evidence="3" type="ORF">EAH_00041690</name>
</gene>
<dbReference type="GO" id="GO:0003844">
    <property type="term" value="F:1,4-alpha-glucan branching enzyme activity"/>
    <property type="evidence" value="ECO:0007669"/>
    <property type="project" value="TreeGrafter"/>
</dbReference>
<dbReference type="VEuPathDB" id="ToxoDB:EAH_00041690"/>
<reference evidence="3" key="1">
    <citation type="submission" date="2013-10" db="EMBL/GenBank/DDBJ databases">
        <title>Genomic analysis of the causative agents of coccidiosis in chickens.</title>
        <authorList>
            <person name="Reid A.J."/>
            <person name="Blake D."/>
            <person name="Billington K."/>
            <person name="Browne H."/>
            <person name="Dunn M."/>
            <person name="Hung S."/>
            <person name="Kawahara F."/>
            <person name="Miranda-Saavedra D."/>
            <person name="Mourier T."/>
            <person name="Nagra H."/>
            <person name="Otto T.D."/>
            <person name="Rawlings N."/>
            <person name="Sanchez A."/>
            <person name="Sanders M."/>
            <person name="Subramaniam C."/>
            <person name="Tay Y."/>
            <person name="Dear P."/>
            <person name="Doerig C."/>
            <person name="Gruber A."/>
            <person name="Parkinson J."/>
            <person name="Shirley M."/>
            <person name="Wan K.L."/>
            <person name="Berriman M."/>
            <person name="Tomley F."/>
            <person name="Pain A."/>
        </authorList>
    </citation>
    <scope>NUCLEOTIDE SEQUENCE</scope>
    <source>
        <strain evidence="3">Houghton</strain>
    </source>
</reference>
<dbReference type="EMBL" id="HG673463">
    <property type="protein sequence ID" value="CDI83669.1"/>
    <property type="molecule type" value="Genomic_DNA"/>
</dbReference>
<evidence type="ECO:0000256" key="1">
    <source>
        <dbReference type="SAM" id="MobiDB-lite"/>
    </source>
</evidence>
<proteinExistence type="predicted"/>
<dbReference type="RefSeq" id="XP_013247234.1">
    <property type="nucleotide sequence ID" value="XM_013391780.1"/>
</dbReference>
<feature type="compositionally biased region" description="Polar residues" evidence="1">
    <location>
        <begin position="297"/>
        <end position="306"/>
    </location>
</feature>
<name>U6GYS9_EIMAC</name>
<feature type="domain" description="Glycoside hydrolase family 13 N-terminal" evidence="2">
    <location>
        <begin position="430"/>
        <end position="466"/>
    </location>
</feature>
<evidence type="ECO:0000259" key="2">
    <source>
        <dbReference type="Pfam" id="PF02922"/>
    </source>
</evidence>
<dbReference type="GeneID" id="25272239"/>
<dbReference type="GO" id="GO:0004553">
    <property type="term" value="F:hydrolase activity, hydrolyzing O-glycosyl compounds"/>
    <property type="evidence" value="ECO:0007669"/>
    <property type="project" value="InterPro"/>
</dbReference>
<evidence type="ECO:0000313" key="4">
    <source>
        <dbReference type="Proteomes" id="UP000018050"/>
    </source>
</evidence>
<feature type="region of interest" description="Disordered" evidence="1">
    <location>
        <begin position="199"/>
        <end position="222"/>
    </location>
</feature>
<dbReference type="AlphaFoldDB" id="U6GYS9"/>
<feature type="compositionally biased region" description="Basic and acidic residues" evidence="1">
    <location>
        <begin position="21"/>
        <end position="31"/>
    </location>
</feature>
<dbReference type="CDD" id="cd02854">
    <property type="entry name" value="E_set_GBE_euk_N"/>
    <property type="match status" value="1"/>
</dbReference>
<reference evidence="3" key="2">
    <citation type="submission" date="2013-10" db="EMBL/GenBank/DDBJ databases">
        <authorList>
            <person name="Aslett M."/>
        </authorList>
    </citation>
    <scope>NUCLEOTIDE SEQUENCE</scope>
    <source>
        <strain evidence="3">Houghton</strain>
    </source>
</reference>
<protein>
    <submittedName>
        <fullName evidence="3">Glycan synthetase, putative</fullName>
    </submittedName>
</protein>
<feature type="region of interest" description="Disordered" evidence="1">
    <location>
        <begin position="297"/>
        <end position="323"/>
    </location>
</feature>
<feature type="compositionally biased region" description="Gly residues" evidence="1">
    <location>
        <begin position="1"/>
        <end position="11"/>
    </location>
</feature>
<dbReference type="Gene3D" id="2.60.40.10">
    <property type="entry name" value="Immunoglobulins"/>
    <property type="match status" value="1"/>
</dbReference>
<feature type="region of interest" description="Disordered" evidence="1">
    <location>
        <begin position="1"/>
        <end position="31"/>
    </location>
</feature>
<dbReference type="InterPro" id="IPR014756">
    <property type="entry name" value="Ig_E-set"/>
</dbReference>
<sequence length="570" mass="61814">MTGPIGTGSFGSLGPYGAETEAARAGRRQDAERQQYITKIPSSSFLRITPERTDRLNAADALFAVPVAEQQRLVERFIDYAEQVRGAQLHLLREHDGSPVEQRFLQQVELLQRPFAATDAAADITGQSRANSSSNGISYGISNGSTSMAASVGTKECLRGQHPSFVRFRLIEGAVSSLVLGPGGGSGCGSQVQMRTSSGFQGGDSDAVTHGSSTISTNGEGEEEETLFACQLESFLQLAVNEIATNELMGWEGQAETKNAAAVQLRCRRVVMAGALVPLALDDTLVIEHKVTLRRGTVSSTSNKAPQANGAPPEGTPSGALDIAGDTERLRDTLHQHAYQGCLRVPVTDQFKPAFTPLRAPRDTCDWASQLDGSAVVQLDPKLQEFVPQLRQRFRTLTETLAAIKDSFGSLEAFAEGHKLFGLQREVVDGVCGYAYREWLPNAKAVYLFGDFNNWDRSSHPLKRERRAVAPSFFEASLGALKGVKADLLAEQAPGEQLSSVWSIFIPDNSDGSPALSHRCRLRVLVVPQEGDPIDRVPSWSRVVWRSEDSGLFNAVLWNPPEEVGVFCVE</sequence>
<dbReference type="GO" id="GO:0005737">
    <property type="term" value="C:cytoplasm"/>
    <property type="evidence" value="ECO:0007669"/>
    <property type="project" value="TreeGrafter"/>
</dbReference>
<evidence type="ECO:0000313" key="3">
    <source>
        <dbReference type="EMBL" id="CDI83669.1"/>
    </source>
</evidence>
<dbReference type="InterPro" id="IPR004193">
    <property type="entry name" value="Glyco_hydro_13_N"/>
</dbReference>
<feature type="compositionally biased region" description="Polar residues" evidence="1">
    <location>
        <begin position="210"/>
        <end position="219"/>
    </location>
</feature>
<accession>U6GYS9</accession>
<dbReference type="PANTHER" id="PTHR43651">
    <property type="entry name" value="1,4-ALPHA-GLUCAN-BRANCHING ENZYME"/>
    <property type="match status" value="1"/>
</dbReference>
<dbReference type="Pfam" id="PF02922">
    <property type="entry name" value="CBM_48"/>
    <property type="match status" value="1"/>
</dbReference>
<dbReference type="GO" id="GO:0005975">
    <property type="term" value="P:carbohydrate metabolic process"/>
    <property type="evidence" value="ECO:0007669"/>
    <property type="project" value="InterPro"/>
</dbReference>
<dbReference type="Proteomes" id="UP000018050">
    <property type="component" value="Unassembled WGS sequence"/>
</dbReference>
<dbReference type="PANTHER" id="PTHR43651:SF3">
    <property type="entry name" value="1,4-ALPHA-GLUCAN-BRANCHING ENZYME"/>
    <property type="match status" value="1"/>
</dbReference>
<dbReference type="OrthoDB" id="196493at2759"/>
<keyword evidence="4" id="KW-1185">Reference proteome</keyword>